<evidence type="ECO:0000256" key="1">
    <source>
        <dbReference type="ARBA" id="ARBA00009175"/>
    </source>
</evidence>
<dbReference type="RefSeq" id="WP_311534313.1">
    <property type="nucleotide sequence ID" value="NZ_JAVRHQ010000006.1"/>
</dbReference>
<keyword evidence="3" id="KW-0732">Signal</keyword>
<reference evidence="4 5" key="1">
    <citation type="submission" date="2023-09" db="EMBL/GenBank/DDBJ databases">
        <authorList>
            <person name="Rey-Velasco X."/>
        </authorList>
    </citation>
    <scope>NUCLEOTIDE SEQUENCE [LARGE SCALE GENOMIC DNA]</scope>
    <source>
        <strain evidence="4 5">F363</strain>
    </source>
</reference>
<dbReference type="PIRSF" id="PIRSF004846">
    <property type="entry name" value="ModA"/>
    <property type="match status" value="1"/>
</dbReference>
<dbReference type="Proteomes" id="UP001262889">
    <property type="component" value="Unassembled WGS sequence"/>
</dbReference>
<dbReference type="InterPro" id="IPR044084">
    <property type="entry name" value="AvModA-like_subst-bd"/>
</dbReference>
<comment type="similarity">
    <text evidence="1">Belongs to the bacterial solute-binding protein ModA family.</text>
</comment>
<keyword evidence="2" id="KW-0479">Metal-binding</keyword>
<dbReference type="PANTHER" id="PTHR30632:SF14">
    <property type="entry name" value="TUNGSTATE_MOLYBDATE_CHROMATE-BINDING PROTEIN MODA"/>
    <property type="match status" value="1"/>
</dbReference>
<dbReference type="CDD" id="cd13539">
    <property type="entry name" value="PBP2_AvModA"/>
    <property type="match status" value="1"/>
</dbReference>
<dbReference type="Pfam" id="PF13531">
    <property type="entry name" value="SBP_bac_11"/>
    <property type="match status" value="1"/>
</dbReference>
<comment type="caution">
    <text evidence="4">The sequence shown here is derived from an EMBL/GenBank/DDBJ whole genome shotgun (WGS) entry which is preliminary data.</text>
</comment>
<evidence type="ECO:0000313" key="5">
    <source>
        <dbReference type="Proteomes" id="UP001262889"/>
    </source>
</evidence>
<dbReference type="SUPFAM" id="SSF53850">
    <property type="entry name" value="Periplasmic binding protein-like II"/>
    <property type="match status" value="1"/>
</dbReference>
<name>A0ABU3C8L5_9FLAO</name>
<evidence type="ECO:0000313" key="4">
    <source>
        <dbReference type="EMBL" id="MDT0642669.1"/>
    </source>
</evidence>
<gene>
    <name evidence="4" type="primary">modA</name>
    <name evidence="4" type="ORF">RM553_07460</name>
</gene>
<proteinExistence type="inferred from homology"/>
<dbReference type="EMBL" id="JAVRHQ010000006">
    <property type="protein sequence ID" value="MDT0642669.1"/>
    <property type="molecule type" value="Genomic_DNA"/>
</dbReference>
<protein>
    <submittedName>
        <fullName evidence="4">Molybdate ABC transporter substrate-binding protein</fullName>
    </submittedName>
</protein>
<accession>A0ABU3C8L5</accession>
<sequence>MGLRIATAANMQFAMNELVQEFTEKTGVPSEIIVSSSGKLTAQIKAGAPYDVFVAANMKYPNELYNSGITKEKPEIYAFGSLVLWTLKDSLKPSVEILRDQRLKHIVVANPKTAPYGTAAIAFLKNKGLYEELKPKLVFGESISSVNQFIFSESAEIGFTAQSVVLSPKMKGKGAWIKLDANSYPPIEQGVVLIAQKDEKKAENAAEFYKFLFSPEAQQILQDYGYQPVQ</sequence>
<evidence type="ECO:0000256" key="2">
    <source>
        <dbReference type="ARBA" id="ARBA00022723"/>
    </source>
</evidence>
<keyword evidence="5" id="KW-1185">Reference proteome</keyword>
<dbReference type="NCBIfam" id="TIGR01256">
    <property type="entry name" value="modA"/>
    <property type="match status" value="1"/>
</dbReference>
<dbReference type="PANTHER" id="PTHR30632">
    <property type="entry name" value="MOLYBDATE-BINDING PERIPLASMIC PROTEIN"/>
    <property type="match status" value="1"/>
</dbReference>
<dbReference type="InterPro" id="IPR050682">
    <property type="entry name" value="ModA/WtpA"/>
</dbReference>
<dbReference type="Gene3D" id="3.40.190.10">
    <property type="entry name" value="Periplasmic binding protein-like II"/>
    <property type="match status" value="2"/>
</dbReference>
<evidence type="ECO:0000256" key="3">
    <source>
        <dbReference type="ARBA" id="ARBA00022729"/>
    </source>
</evidence>
<organism evidence="4 5">
    <name type="scientific">Autumnicola tepida</name>
    <dbReference type="NCBI Taxonomy" id="3075595"/>
    <lineage>
        <taxon>Bacteria</taxon>
        <taxon>Pseudomonadati</taxon>
        <taxon>Bacteroidota</taxon>
        <taxon>Flavobacteriia</taxon>
        <taxon>Flavobacteriales</taxon>
        <taxon>Flavobacteriaceae</taxon>
        <taxon>Autumnicola</taxon>
    </lineage>
</organism>
<dbReference type="InterPro" id="IPR005950">
    <property type="entry name" value="ModA"/>
</dbReference>